<dbReference type="InterPro" id="IPR021326">
    <property type="entry name" value="DUF2931"/>
</dbReference>
<dbReference type="EMBL" id="CP154858">
    <property type="protein sequence ID" value="XDT71602.1"/>
    <property type="molecule type" value="Genomic_DNA"/>
</dbReference>
<name>A0AB39UTJ7_9GAMM</name>
<dbReference type="KEGG" id="tcd:AAIA72_12390"/>
<dbReference type="AlphaFoldDB" id="A0AB39UTJ7"/>
<sequence>MILALLATGCTSTREVYPEDFRNWFVNVGVPFHYRVSLGEVNTFWKDGTYASSRPIGGRSFGWVSGAPVGLLPAPVHDAVGFTYWSLAEQKAYRVYFEIPDEVKEIMRHKVPSQWSPDRKGLFYRNGISFGIMPGGKYVVWVLAYNQDAIEIARGQAEFVKDTPYTTYFWESEEGEFVRKEGLHLDWDVEEWTVFNEIAFAHFLKERFNPDDPAGWPPPRLSDLPPGAWKQGTPAPGAGNRRLSGSVTRN</sequence>
<accession>A0AB39UTJ7</accession>
<proteinExistence type="predicted"/>
<evidence type="ECO:0000256" key="1">
    <source>
        <dbReference type="SAM" id="MobiDB-lite"/>
    </source>
</evidence>
<reference evidence="2" key="1">
    <citation type="submission" date="2024-05" db="EMBL/GenBank/DDBJ databases">
        <title>Genome sequencing of novel strain.</title>
        <authorList>
            <person name="Ganbat D."/>
            <person name="Ganbat S."/>
            <person name="Lee S.-J."/>
        </authorList>
    </citation>
    <scope>NUCLEOTIDE SEQUENCE</scope>
    <source>
        <strain evidence="2">SMD15-11</strain>
    </source>
</reference>
<dbReference type="Pfam" id="PF11153">
    <property type="entry name" value="DUF2931"/>
    <property type="match status" value="1"/>
</dbReference>
<protein>
    <submittedName>
        <fullName evidence="2">DUF2931 family protein</fullName>
    </submittedName>
</protein>
<dbReference type="RefSeq" id="WP_369600629.1">
    <property type="nucleotide sequence ID" value="NZ_CP154858.1"/>
</dbReference>
<feature type="region of interest" description="Disordered" evidence="1">
    <location>
        <begin position="214"/>
        <end position="250"/>
    </location>
</feature>
<evidence type="ECO:0000313" key="2">
    <source>
        <dbReference type="EMBL" id="XDT71602.1"/>
    </source>
</evidence>
<organism evidence="2">
    <name type="scientific">Thermohahella caldifontis</name>
    <dbReference type="NCBI Taxonomy" id="3142973"/>
    <lineage>
        <taxon>Bacteria</taxon>
        <taxon>Pseudomonadati</taxon>
        <taxon>Pseudomonadota</taxon>
        <taxon>Gammaproteobacteria</taxon>
        <taxon>Oceanospirillales</taxon>
        <taxon>Hahellaceae</taxon>
        <taxon>Thermohahella</taxon>
    </lineage>
</organism>
<gene>
    <name evidence="2" type="ORF">AAIA72_12390</name>
</gene>